<dbReference type="EMBL" id="MFKU01000006">
    <property type="protein sequence ID" value="OGG48925.1"/>
    <property type="molecule type" value="Genomic_DNA"/>
</dbReference>
<dbReference type="GO" id="GO:0005524">
    <property type="term" value="F:ATP binding"/>
    <property type="evidence" value="ECO:0007669"/>
    <property type="project" value="UniProtKB-KW"/>
</dbReference>
<dbReference type="AlphaFoldDB" id="A0A1F6CIC8"/>
<dbReference type="GO" id="GO:0005886">
    <property type="term" value="C:plasma membrane"/>
    <property type="evidence" value="ECO:0007669"/>
    <property type="project" value="TreeGrafter"/>
</dbReference>
<dbReference type="GO" id="GO:0051301">
    <property type="term" value="P:cell division"/>
    <property type="evidence" value="ECO:0007669"/>
    <property type="project" value="UniProtKB-KW"/>
</dbReference>
<dbReference type="STRING" id="1798481.A2678_02575"/>
<dbReference type="SMART" id="SM00382">
    <property type="entry name" value="AAA"/>
    <property type="match status" value="1"/>
</dbReference>
<proteinExistence type="inferred from homology"/>
<dbReference type="InterPro" id="IPR027417">
    <property type="entry name" value="P-loop_NTPase"/>
</dbReference>
<keyword evidence="3 5" id="KW-0067">ATP-binding</keyword>
<keyword evidence="5" id="KW-0132">Cell division</keyword>
<evidence type="ECO:0000256" key="2">
    <source>
        <dbReference type="ARBA" id="ARBA00022741"/>
    </source>
</evidence>
<dbReference type="PANTHER" id="PTHR24220">
    <property type="entry name" value="IMPORT ATP-BINDING PROTEIN"/>
    <property type="match status" value="1"/>
</dbReference>
<evidence type="ECO:0000256" key="1">
    <source>
        <dbReference type="ARBA" id="ARBA00005417"/>
    </source>
</evidence>
<comment type="caution">
    <text evidence="5">The sequence shown here is derived from an EMBL/GenBank/DDBJ whole genome shotgun (WGS) entry which is preliminary data.</text>
</comment>
<dbReference type="PANTHER" id="PTHR24220:SF470">
    <property type="entry name" value="CELL DIVISION ATP-BINDING PROTEIN FTSE"/>
    <property type="match status" value="1"/>
</dbReference>
<dbReference type="GO" id="GO:0022857">
    <property type="term" value="F:transmembrane transporter activity"/>
    <property type="evidence" value="ECO:0007669"/>
    <property type="project" value="TreeGrafter"/>
</dbReference>
<sequence>MIYFDRVTKRYGNTAALDGVTLSVAPKEFISIVGHSGAGKTTLLKLLLAEERPTDGTVFFESIDVNDLPNSALHHYRRKIGTVFQDFRLIPNKTAYENIAFAMEATGRTDDEIASDVPYILELVNLADKAAHFPDQLSGGEKQRIAIGRAIINQPELIVADEPTGNLDPINTYEIVEILKKINELGTTIIITTHNKGVIDAIGKRVITLDSGKVVRDDAKGKYVL</sequence>
<evidence type="ECO:0000313" key="6">
    <source>
        <dbReference type="Proteomes" id="UP000178815"/>
    </source>
</evidence>
<dbReference type="Proteomes" id="UP000178815">
    <property type="component" value="Unassembled WGS sequence"/>
</dbReference>
<dbReference type="Gene3D" id="3.40.50.300">
    <property type="entry name" value="P-loop containing nucleotide triphosphate hydrolases"/>
    <property type="match status" value="1"/>
</dbReference>
<keyword evidence="5" id="KW-0131">Cell cycle</keyword>
<dbReference type="SUPFAM" id="SSF52540">
    <property type="entry name" value="P-loop containing nucleoside triphosphate hydrolases"/>
    <property type="match status" value="1"/>
</dbReference>
<dbReference type="InterPro" id="IPR015854">
    <property type="entry name" value="ABC_transpr_LolD-like"/>
</dbReference>
<keyword evidence="2" id="KW-0547">Nucleotide-binding</keyword>
<dbReference type="PROSITE" id="PS50893">
    <property type="entry name" value="ABC_TRANSPORTER_2"/>
    <property type="match status" value="1"/>
</dbReference>
<evidence type="ECO:0000256" key="3">
    <source>
        <dbReference type="ARBA" id="ARBA00022840"/>
    </source>
</evidence>
<dbReference type="InterPro" id="IPR003593">
    <property type="entry name" value="AAA+_ATPase"/>
</dbReference>
<dbReference type="GO" id="GO:0016887">
    <property type="term" value="F:ATP hydrolysis activity"/>
    <property type="evidence" value="ECO:0007669"/>
    <property type="project" value="InterPro"/>
</dbReference>
<gene>
    <name evidence="5" type="ORF">A2678_02575</name>
</gene>
<protein>
    <submittedName>
        <fullName evidence="5">Cell division ATP-binding protein FtsE</fullName>
    </submittedName>
</protein>
<organism evidence="5 6">
    <name type="scientific">Candidatus Kaiserbacteria bacterium RIFCSPHIGHO2_01_FULL_53_31</name>
    <dbReference type="NCBI Taxonomy" id="1798481"/>
    <lineage>
        <taxon>Bacteria</taxon>
        <taxon>Candidatus Kaiseribacteriota</taxon>
    </lineage>
</organism>
<accession>A0A1F6CIC8</accession>
<evidence type="ECO:0000259" key="4">
    <source>
        <dbReference type="PROSITE" id="PS50893"/>
    </source>
</evidence>
<dbReference type="InterPro" id="IPR003439">
    <property type="entry name" value="ABC_transporter-like_ATP-bd"/>
</dbReference>
<feature type="domain" description="ABC transporter" evidence="4">
    <location>
        <begin position="2"/>
        <end position="225"/>
    </location>
</feature>
<evidence type="ECO:0000313" key="5">
    <source>
        <dbReference type="EMBL" id="OGG48925.1"/>
    </source>
</evidence>
<comment type="similarity">
    <text evidence="1">Belongs to the ABC transporter superfamily.</text>
</comment>
<name>A0A1F6CIC8_9BACT</name>
<dbReference type="FunFam" id="3.40.50.300:FF:000056">
    <property type="entry name" value="Cell division ATP-binding protein FtsE"/>
    <property type="match status" value="1"/>
</dbReference>
<dbReference type="Pfam" id="PF00005">
    <property type="entry name" value="ABC_tran"/>
    <property type="match status" value="1"/>
</dbReference>
<dbReference type="PROSITE" id="PS00211">
    <property type="entry name" value="ABC_TRANSPORTER_1"/>
    <property type="match status" value="1"/>
</dbReference>
<dbReference type="InterPro" id="IPR017871">
    <property type="entry name" value="ABC_transporter-like_CS"/>
</dbReference>
<reference evidence="5 6" key="1">
    <citation type="journal article" date="2016" name="Nat. Commun.">
        <title>Thousands of microbial genomes shed light on interconnected biogeochemical processes in an aquifer system.</title>
        <authorList>
            <person name="Anantharaman K."/>
            <person name="Brown C.T."/>
            <person name="Hug L.A."/>
            <person name="Sharon I."/>
            <person name="Castelle C.J."/>
            <person name="Probst A.J."/>
            <person name="Thomas B.C."/>
            <person name="Singh A."/>
            <person name="Wilkins M.J."/>
            <person name="Karaoz U."/>
            <person name="Brodie E.L."/>
            <person name="Williams K.H."/>
            <person name="Hubbard S.S."/>
            <person name="Banfield J.F."/>
        </authorList>
    </citation>
    <scope>NUCLEOTIDE SEQUENCE [LARGE SCALE GENOMIC DNA]</scope>
</reference>